<organism evidence="12 13">
    <name type="scientific">Candidatus Magasanikbacteria bacterium CG10_big_fil_rev_8_21_14_0_10_40_10</name>
    <dbReference type="NCBI Taxonomy" id="1974648"/>
    <lineage>
        <taxon>Bacteria</taxon>
        <taxon>Candidatus Magasanikiibacteriota</taxon>
    </lineage>
</organism>
<feature type="short sequence motif" description="'HIGH' region" evidence="8">
    <location>
        <begin position="115"/>
        <end position="125"/>
    </location>
</feature>
<evidence type="ECO:0000256" key="8">
    <source>
        <dbReference type="HAMAP-Rule" id="MF_00123"/>
    </source>
</evidence>
<sequence>MEIKNQIAELLAKAGVNVKIDLITPPNPTMGDLALSCFELAKANQINPAQAAEDLAKKISTGELISGVKAVGPYVNLYLNSQKLAEMILTECARDDFGRLNQNQGRKIMVEFAHPNTHKAFHIGHLRNIITGESITRLLENTGYQIIRANYQGDVGMHIAKCLWGIAQSKKEYERVKTESLEEKVKFLGKVYALGGRAYETDDKKIKQAIVEFNDKIYSRDNSIKEIYETTRHWSLEYFDHVYQRVGSRFDRLYFESEVFAQGKEIVEKFLTKGIFVESQGAIIFAGSQYGLHDRVFINSNGFPTYEAKDMGLAVKQFSEYDPDKIIHVVGKEQAEYFKVIFKALEFVLPSSQGKEYHLSYGWVTLKEGKMSSRTGQVILGEWLLDEVEKKVNEIMKDNDLSDKENVIKKVALSAVKYSFLKTGVKNDIKFDLQESISLSGDSGPYLLYILARIKSILRKAGQNNAKFKNLADIEVADYEKQLLLKINEYAQTVASAAQDLDPSKIARYLFELAQKFNAFYENCPVLPSQGAIKDWRLAICDLTGKIMDKGLSLLGIDSVEKM</sequence>
<evidence type="ECO:0000256" key="5">
    <source>
        <dbReference type="ARBA" id="ARBA00022917"/>
    </source>
</evidence>
<dbReference type="Pfam" id="PF05746">
    <property type="entry name" value="DALR_1"/>
    <property type="match status" value="1"/>
</dbReference>
<dbReference type="PRINTS" id="PR01038">
    <property type="entry name" value="TRNASYNTHARG"/>
</dbReference>
<protein>
    <recommendedName>
        <fullName evidence="8">Arginine--tRNA ligase</fullName>
        <ecNumber evidence="8">6.1.1.19</ecNumber>
    </recommendedName>
    <alternativeName>
        <fullName evidence="8">Arginyl-tRNA synthetase</fullName>
        <shortName evidence="8">ArgRS</shortName>
    </alternativeName>
</protein>
<comment type="catalytic activity">
    <reaction evidence="7 8">
        <text>tRNA(Arg) + L-arginine + ATP = L-arginyl-tRNA(Arg) + AMP + diphosphate</text>
        <dbReference type="Rhea" id="RHEA:20301"/>
        <dbReference type="Rhea" id="RHEA-COMP:9658"/>
        <dbReference type="Rhea" id="RHEA-COMP:9673"/>
        <dbReference type="ChEBI" id="CHEBI:30616"/>
        <dbReference type="ChEBI" id="CHEBI:32682"/>
        <dbReference type="ChEBI" id="CHEBI:33019"/>
        <dbReference type="ChEBI" id="CHEBI:78442"/>
        <dbReference type="ChEBI" id="CHEBI:78513"/>
        <dbReference type="ChEBI" id="CHEBI:456215"/>
        <dbReference type="EC" id="6.1.1.19"/>
    </reaction>
</comment>
<dbReference type="SUPFAM" id="SSF52374">
    <property type="entry name" value="Nucleotidylyl transferase"/>
    <property type="match status" value="1"/>
</dbReference>
<dbReference type="SUPFAM" id="SSF55190">
    <property type="entry name" value="Arginyl-tRNA synthetase (ArgRS), N-terminal 'additional' domain"/>
    <property type="match status" value="1"/>
</dbReference>
<dbReference type="PANTHER" id="PTHR11956:SF5">
    <property type="entry name" value="ARGININE--TRNA LIGASE, CYTOPLASMIC"/>
    <property type="match status" value="1"/>
</dbReference>
<feature type="domain" description="Arginyl tRNA synthetase N-terminal" evidence="11">
    <location>
        <begin position="1"/>
        <end position="79"/>
    </location>
</feature>
<dbReference type="Proteomes" id="UP000231183">
    <property type="component" value="Unassembled WGS sequence"/>
</dbReference>
<evidence type="ECO:0000259" key="10">
    <source>
        <dbReference type="SMART" id="SM00836"/>
    </source>
</evidence>
<keyword evidence="6 8" id="KW-0030">Aminoacyl-tRNA synthetase</keyword>
<dbReference type="InterPro" id="IPR005148">
    <property type="entry name" value="Arg-tRNA-synth_N"/>
</dbReference>
<dbReference type="InterPro" id="IPR008909">
    <property type="entry name" value="DALR_anticod-bd"/>
</dbReference>
<evidence type="ECO:0000256" key="4">
    <source>
        <dbReference type="ARBA" id="ARBA00022840"/>
    </source>
</evidence>
<evidence type="ECO:0000256" key="7">
    <source>
        <dbReference type="ARBA" id="ARBA00049339"/>
    </source>
</evidence>
<dbReference type="NCBIfam" id="TIGR00456">
    <property type="entry name" value="argS"/>
    <property type="match status" value="1"/>
</dbReference>
<dbReference type="InterPro" id="IPR001278">
    <property type="entry name" value="Arg-tRNA-ligase"/>
</dbReference>
<evidence type="ECO:0000256" key="3">
    <source>
        <dbReference type="ARBA" id="ARBA00022741"/>
    </source>
</evidence>
<comment type="subcellular location">
    <subcellularLocation>
        <location evidence="8">Cytoplasm</location>
    </subcellularLocation>
</comment>
<dbReference type="SMART" id="SM00836">
    <property type="entry name" value="DALR_1"/>
    <property type="match status" value="1"/>
</dbReference>
<dbReference type="InterPro" id="IPR036695">
    <property type="entry name" value="Arg-tRNA-synth_N_sf"/>
</dbReference>
<dbReference type="AlphaFoldDB" id="A0A2M6W5A0"/>
<dbReference type="GO" id="GO:0005737">
    <property type="term" value="C:cytoplasm"/>
    <property type="evidence" value="ECO:0007669"/>
    <property type="project" value="UniProtKB-SubCell"/>
</dbReference>
<evidence type="ECO:0000256" key="9">
    <source>
        <dbReference type="RuleBase" id="RU363038"/>
    </source>
</evidence>
<comment type="caution">
    <text evidence="12">The sequence shown here is derived from an EMBL/GenBank/DDBJ whole genome shotgun (WGS) entry which is preliminary data.</text>
</comment>
<dbReference type="InterPro" id="IPR014729">
    <property type="entry name" value="Rossmann-like_a/b/a_fold"/>
</dbReference>
<keyword evidence="4 8" id="KW-0067">ATP-binding</keyword>
<dbReference type="Pfam" id="PF03485">
    <property type="entry name" value="Arg_tRNA_synt_N"/>
    <property type="match status" value="1"/>
</dbReference>
<dbReference type="Gene3D" id="1.10.730.10">
    <property type="entry name" value="Isoleucyl-tRNA Synthetase, Domain 1"/>
    <property type="match status" value="1"/>
</dbReference>
<dbReference type="Pfam" id="PF00750">
    <property type="entry name" value="tRNA-synt_1d"/>
    <property type="match status" value="1"/>
</dbReference>
<dbReference type="InterPro" id="IPR035684">
    <property type="entry name" value="ArgRS_core"/>
</dbReference>
<name>A0A2M6W5A0_9BACT</name>
<keyword evidence="5 8" id="KW-0648">Protein biosynthesis</keyword>
<evidence type="ECO:0000256" key="1">
    <source>
        <dbReference type="ARBA" id="ARBA00005594"/>
    </source>
</evidence>
<evidence type="ECO:0000313" key="12">
    <source>
        <dbReference type="EMBL" id="PIT87915.1"/>
    </source>
</evidence>
<dbReference type="FunFam" id="1.10.730.10:FF:000006">
    <property type="entry name" value="Arginyl-tRNA synthetase 2, mitochondrial"/>
    <property type="match status" value="1"/>
</dbReference>
<dbReference type="Gene3D" id="3.30.1360.70">
    <property type="entry name" value="Arginyl tRNA synthetase N-terminal domain"/>
    <property type="match status" value="1"/>
</dbReference>
<dbReference type="GO" id="GO:0006420">
    <property type="term" value="P:arginyl-tRNA aminoacylation"/>
    <property type="evidence" value="ECO:0007669"/>
    <property type="project" value="UniProtKB-UniRule"/>
</dbReference>
<dbReference type="EC" id="6.1.1.19" evidence="8"/>
<accession>A0A2M6W5A0</accession>
<evidence type="ECO:0000256" key="2">
    <source>
        <dbReference type="ARBA" id="ARBA00022598"/>
    </source>
</evidence>
<dbReference type="Gene3D" id="3.40.50.620">
    <property type="entry name" value="HUPs"/>
    <property type="match status" value="1"/>
</dbReference>
<keyword evidence="8" id="KW-0963">Cytoplasm</keyword>
<reference evidence="13" key="1">
    <citation type="submission" date="2017-09" db="EMBL/GenBank/DDBJ databases">
        <title>Depth-based differentiation of microbial function through sediment-hosted aquifers and enrichment of novel symbionts in the deep terrestrial subsurface.</title>
        <authorList>
            <person name="Probst A.J."/>
            <person name="Ladd B."/>
            <person name="Jarett J.K."/>
            <person name="Geller-Mcgrath D.E."/>
            <person name="Sieber C.M.K."/>
            <person name="Emerson J.B."/>
            <person name="Anantharaman K."/>
            <person name="Thomas B.C."/>
            <person name="Malmstrom R."/>
            <person name="Stieglmeier M."/>
            <person name="Klingl A."/>
            <person name="Woyke T."/>
            <person name="Ryan C.M."/>
            <person name="Banfield J.F."/>
        </authorList>
    </citation>
    <scope>NUCLEOTIDE SEQUENCE [LARGE SCALE GENOMIC DNA]</scope>
</reference>
<dbReference type="SUPFAM" id="SSF47323">
    <property type="entry name" value="Anticodon-binding domain of a subclass of class I aminoacyl-tRNA synthetases"/>
    <property type="match status" value="1"/>
</dbReference>
<keyword evidence="3 8" id="KW-0547">Nucleotide-binding</keyword>
<gene>
    <name evidence="8 12" type="primary">argS</name>
    <name evidence="12" type="ORF">COU31_00315</name>
</gene>
<evidence type="ECO:0000256" key="6">
    <source>
        <dbReference type="ARBA" id="ARBA00023146"/>
    </source>
</evidence>
<comment type="similarity">
    <text evidence="1 8 9">Belongs to the class-I aminoacyl-tRNA synthetase family.</text>
</comment>
<evidence type="ECO:0000259" key="11">
    <source>
        <dbReference type="SMART" id="SM01016"/>
    </source>
</evidence>
<dbReference type="InterPro" id="IPR009080">
    <property type="entry name" value="tRNAsynth_Ia_anticodon-bd"/>
</dbReference>
<comment type="subunit">
    <text evidence="8">Monomer.</text>
</comment>
<dbReference type="PANTHER" id="PTHR11956">
    <property type="entry name" value="ARGINYL-TRNA SYNTHETASE"/>
    <property type="match status" value="1"/>
</dbReference>
<keyword evidence="2 8" id="KW-0436">Ligase</keyword>
<proteinExistence type="inferred from homology"/>
<dbReference type="GO" id="GO:0004814">
    <property type="term" value="F:arginine-tRNA ligase activity"/>
    <property type="evidence" value="ECO:0007669"/>
    <property type="project" value="UniProtKB-UniRule"/>
</dbReference>
<dbReference type="GO" id="GO:0005524">
    <property type="term" value="F:ATP binding"/>
    <property type="evidence" value="ECO:0007669"/>
    <property type="project" value="UniProtKB-UniRule"/>
</dbReference>
<feature type="domain" description="DALR anticodon binding" evidence="10">
    <location>
        <begin position="447"/>
        <end position="563"/>
    </location>
</feature>
<dbReference type="SMART" id="SM01016">
    <property type="entry name" value="Arg_tRNA_synt_N"/>
    <property type="match status" value="1"/>
</dbReference>
<dbReference type="HAMAP" id="MF_00123">
    <property type="entry name" value="Arg_tRNA_synth"/>
    <property type="match status" value="1"/>
</dbReference>
<dbReference type="EMBL" id="PFBX01000003">
    <property type="protein sequence ID" value="PIT87915.1"/>
    <property type="molecule type" value="Genomic_DNA"/>
</dbReference>
<evidence type="ECO:0000313" key="13">
    <source>
        <dbReference type="Proteomes" id="UP000231183"/>
    </source>
</evidence>